<dbReference type="Gene3D" id="3.40.50.300">
    <property type="entry name" value="P-loop containing nucleotide triphosphate hydrolases"/>
    <property type="match status" value="1"/>
</dbReference>
<dbReference type="PANTHER" id="PTHR47978">
    <property type="match status" value="1"/>
</dbReference>
<dbReference type="SMART" id="SM00175">
    <property type="entry name" value="RAB"/>
    <property type="match status" value="1"/>
</dbReference>
<dbReference type="SMART" id="SM00174">
    <property type="entry name" value="RHO"/>
    <property type="match status" value="1"/>
</dbReference>
<name>A0A1J4JGA6_9EUKA</name>
<dbReference type="Pfam" id="PF00071">
    <property type="entry name" value="Ras"/>
    <property type="match status" value="1"/>
</dbReference>
<dbReference type="NCBIfam" id="TIGR00231">
    <property type="entry name" value="small_GTP"/>
    <property type="match status" value="1"/>
</dbReference>
<dbReference type="PROSITE" id="PS51419">
    <property type="entry name" value="RAB"/>
    <property type="match status" value="1"/>
</dbReference>
<evidence type="ECO:0000313" key="3">
    <source>
        <dbReference type="Proteomes" id="UP000179807"/>
    </source>
</evidence>
<keyword evidence="1" id="KW-0547">Nucleotide-binding</keyword>
<dbReference type="PRINTS" id="PR00449">
    <property type="entry name" value="RASTRNSFRMNG"/>
</dbReference>
<dbReference type="OrthoDB" id="48625at2759"/>
<evidence type="ECO:0000256" key="1">
    <source>
        <dbReference type="ARBA" id="ARBA00022741"/>
    </source>
</evidence>
<dbReference type="SUPFAM" id="SSF52540">
    <property type="entry name" value="P-loop containing nucleoside triphosphate hydrolases"/>
    <property type="match status" value="1"/>
</dbReference>
<dbReference type="GO" id="GO:0003924">
    <property type="term" value="F:GTPase activity"/>
    <property type="evidence" value="ECO:0007669"/>
    <property type="project" value="InterPro"/>
</dbReference>
<dbReference type="EMBL" id="MLAK01001100">
    <property type="protein sequence ID" value="OHS97689.1"/>
    <property type="molecule type" value="Genomic_DNA"/>
</dbReference>
<dbReference type="AlphaFoldDB" id="A0A1J4JGA6"/>
<dbReference type="VEuPathDB" id="TrichDB:TRFO_36057"/>
<dbReference type="InterPro" id="IPR005225">
    <property type="entry name" value="Small_GTP-bd"/>
</dbReference>
<accession>A0A1J4JGA6</accession>
<dbReference type="SMART" id="SM00173">
    <property type="entry name" value="RAS"/>
    <property type="match status" value="1"/>
</dbReference>
<dbReference type="InterPro" id="IPR027417">
    <property type="entry name" value="P-loop_NTPase"/>
</dbReference>
<comment type="caution">
    <text evidence="2">The sequence shown here is derived from an EMBL/GenBank/DDBJ whole genome shotgun (WGS) entry which is preliminary data.</text>
</comment>
<organism evidence="2 3">
    <name type="scientific">Tritrichomonas foetus</name>
    <dbReference type="NCBI Taxonomy" id="1144522"/>
    <lineage>
        <taxon>Eukaryota</taxon>
        <taxon>Metamonada</taxon>
        <taxon>Parabasalia</taxon>
        <taxon>Tritrichomonadida</taxon>
        <taxon>Tritrichomonadidae</taxon>
        <taxon>Tritrichomonas</taxon>
    </lineage>
</organism>
<dbReference type="InterPro" id="IPR001806">
    <property type="entry name" value="Small_GTPase"/>
</dbReference>
<evidence type="ECO:0000313" key="2">
    <source>
        <dbReference type="EMBL" id="OHS97689.1"/>
    </source>
</evidence>
<proteinExistence type="predicted"/>
<sequence length="198" mass="22185">MKNVDIKIVILGSLSVGKTCIVHRICSGEFMDTTLPTVGASFYPYPITVNDVKLNIMIWDTSGEERFHTVIPTLLRGSSGVIFVYDITRIDSFQELNFYLNKFKEIIDIESSTGDLPAVLLGNKSDLGINAVPEDDVQRWLNENHITLHHIVSAFTGDGIECAIQQLVDKIVYEQNLPKRMSGLKPLDPLENQRKSCC</sequence>
<dbReference type="RefSeq" id="XP_068350826.1">
    <property type="nucleotide sequence ID" value="XM_068510605.1"/>
</dbReference>
<keyword evidence="3" id="KW-1185">Reference proteome</keyword>
<dbReference type="Proteomes" id="UP000179807">
    <property type="component" value="Unassembled WGS sequence"/>
</dbReference>
<dbReference type="FunFam" id="3.40.50.300:FF:001447">
    <property type="entry name" value="Ras-related protein Rab-1B"/>
    <property type="match status" value="1"/>
</dbReference>
<reference evidence="2" key="1">
    <citation type="submission" date="2016-10" db="EMBL/GenBank/DDBJ databases">
        <authorList>
            <person name="Benchimol M."/>
            <person name="Almeida L.G."/>
            <person name="Vasconcelos A.T."/>
            <person name="Perreira-Neves A."/>
            <person name="Rosa I.A."/>
            <person name="Tasca T."/>
            <person name="Bogo M.R."/>
            <person name="de Souza W."/>
        </authorList>
    </citation>
    <scope>NUCLEOTIDE SEQUENCE [LARGE SCALE GENOMIC DNA]</scope>
    <source>
        <strain evidence="2">K</strain>
    </source>
</reference>
<dbReference type="GO" id="GO:0005525">
    <property type="term" value="F:GTP binding"/>
    <property type="evidence" value="ECO:0007669"/>
    <property type="project" value="InterPro"/>
</dbReference>
<protein>
    <submittedName>
        <fullName evidence="2">Small GTP-binding protein</fullName>
    </submittedName>
</protein>
<gene>
    <name evidence="2" type="ORF">TRFO_36057</name>
</gene>
<dbReference type="CDD" id="cd00154">
    <property type="entry name" value="Rab"/>
    <property type="match status" value="1"/>
</dbReference>
<dbReference type="GeneID" id="94845309"/>
<dbReference type="PROSITE" id="PS51417">
    <property type="entry name" value="ARF"/>
    <property type="match status" value="1"/>
</dbReference>
<dbReference type="PROSITE" id="PS51421">
    <property type="entry name" value="RAS"/>
    <property type="match status" value="1"/>
</dbReference>